<feature type="domain" description="AB hydrolase-1" evidence="2">
    <location>
        <begin position="40"/>
        <end position="283"/>
    </location>
</feature>
<dbReference type="Proteomes" id="UP000258613">
    <property type="component" value="Chromosome"/>
</dbReference>
<evidence type="ECO:0000313" key="4">
    <source>
        <dbReference type="Proteomes" id="UP000258613"/>
    </source>
</evidence>
<dbReference type="PANTHER" id="PTHR43329">
    <property type="entry name" value="EPOXIDE HYDROLASE"/>
    <property type="match status" value="1"/>
</dbReference>
<name>A0A346PQS4_9EURY</name>
<proteinExistence type="predicted"/>
<dbReference type="KEGG" id="nag:AArcMg_1862"/>
<sequence>METDHLMADQDVLPSVASSTARTVNDITMHVVTGGQTDAPLVVLLHGFPECWYTWRHQLEALVDAGYRVVVPDQRGYNLSEKPQSVRAYRLRELARDVIDLVATEDRASAHVVGHDWGGVVAWHLALRHPEVVDSLAVANASHPTAYRQHLLSNPEQLRRSWYAGAVQLPWLPERLLRRRNFTLLERAVRGTAVPETYTEEAMAYYRWAWSRTGALTAMLNWYRAVLRYPPTYTKPRVTVPTLVCWGDADVAQVPELAIDSYHYCTDARLEFLPGASHWVPHEQPERTTSLLCEHLSRSAD</sequence>
<evidence type="ECO:0000313" key="3">
    <source>
        <dbReference type="EMBL" id="AXR81869.1"/>
    </source>
</evidence>
<dbReference type="PRINTS" id="PR00412">
    <property type="entry name" value="EPOXHYDRLASE"/>
</dbReference>
<dbReference type="AlphaFoldDB" id="A0A346PQS4"/>
<dbReference type="OrthoDB" id="299757at2157"/>
<dbReference type="InterPro" id="IPR000639">
    <property type="entry name" value="Epox_hydrolase-like"/>
</dbReference>
<dbReference type="GeneID" id="37642353"/>
<evidence type="ECO:0000256" key="1">
    <source>
        <dbReference type="ARBA" id="ARBA00022801"/>
    </source>
</evidence>
<dbReference type="RefSeq" id="WP_117368588.1">
    <property type="nucleotide sequence ID" value="NZ_CP027033.1"/>
</dbReference>
<dbReference type="EC" id="3.3.2.9" evidence="3"/>
<accession>A0A346PQS4</accession>
<keyword evidence="4" id="KW-1185">Reference proteome</keyword>
<keyword evidence="1 3" id="KW-0378">Hydrolase</keyword>
<dbReference type="EMBL" id="CP027033">
    <property type="protein sequence ID" value="AXR81869.1"/>
    <property type="molecule type" value="Genomic_DNA"/>
</dbReference>
<dbReference type="SUPFAM" id="SSF53474">
    <property type="entry name" value="alpha/beta-Hydrolases"/>
    <property type="match status" value="1"/>
</dbReference>
<protein>
    <submittedName>
        <fullName evidence="3">Epoxide hydrolase</fullName>
        <ecNumber evidence="3">3.3.2.9</ecNumber>
    </submittedName>
</protein>
<gene>
    <name evidence="3" type="ORF">AArcMg_1862</name>
</gene>
<dbReference type="GO" id="GO:0033961">
    <property type="term" value="F:cis-stilbene-oxide hydrolase activity"/>
    <property type="evidence" value="ECO:0007669"/>
    <property type="project" value="UniProtKB-EC"/>
</dbReference>
<organism evidence="3 4">
    <name type="scientific">Natrarchaeobaculum sulfurireducens</name>
    <dbReference type="NCBI Taxonomy" id="2044521"/>
    <lineage>
        <taxon>Archaea</taxon>
        <taxon>Methanobacteriati</taxon>
        <taxon>Methanobacteriota</taxon>
        <taxon>Stenosarchaea group</taxon>
        <taxon>Halobacteria</taxon>
        <taxon>Halobacteriales</taxon>
        <taxon>Natrialbaceae</taxon>
        <taxon>Natrarchaeobaculum</taxon>
    </lineage>
</organism>
<dbReference type="InterPro" id="IPR000073">
    <property type="entry name" value="AB_hydrolase_1"/>
</dbReference>
<dbReference type="Pfam" id="PF00561">
    <property type="entry name" value="Abhydrolase_1"/>
    <property type="match status" value="1"/>
</dbReference>
<dbReference type="InterPro" id="IPR029058">
    <property type="entry name" value="AB_hydrolase_fold"/>
</dbReference>
<evidence type="ECO:0000259" key="2">
    <source>
        <dbReference type="Pfam" id="PF00561"/>
    </source>
</evidence>
<reference evidence="4" key="1">
    <citation type="submission" date="2018-02" db="EMBL/GenBank/DDBJ databases">
        <title>Phenotypic and genomic properties of facultatively anaerobic sulfur-reducing natronoarchaea from hypersaline soda lakes.</title>
        <authorList>
            <person name="Sorokin D.Y."/>
            <person name="Kublanov I.V."/>
            <person name="Roman P."/>
            <person name="Sinninghe Damste J.S."/>
            <person name="Golyshin P.N."/>
            <person name="Rojo D."/>
            <person name="Ciordia S."/>
            <person name="Mena M.D.C."/>
            <person name="Ferrer M."/>
            <person name="Messina E."/>
            <person name="Smedile F."/>
            <person name="La Spada G."/>
            <person name="La Cono V."/>
            <person name="Yakimov M.M."/>
        </authorList>
    </citation>
    <scope>NUCLEOTIDE SEQUENCE [LARGE SCALE GENOMIC DNA]</scope>
    <source>
        <strain evidence="4">AArc-Mg</strain>
    </source>
</reference>
<dbReference type="Gene3D" id="3.40.50.1820">
    <property type="entry name" value="alpha/beta hydrolase"/>
    <property type="match status" value="1"/>
</dbReference>
<dbReference type="PRINTS" id="PR00111">
    <property type="entry name" value="ABHYDROLASE"/>
</dbReference>